<organism evidence="3 4">
    <name type="scientific">Pisolithus tinctorius Marx 270</name>
    <dbReference type="NCBI Taxonomy" id="870435"/>
    <lineage>
        <taxon>Eukaryota</taxon>
        <taxon>Fungi</taxon>
        <taxon>Dikarya</taxon>
        <taxon>Basidiomycota</taxon>
        <taxon>Agaricomycotina</taxon>
        <taxon>Agaricomycetes</taxon>
        <taxon>Agaricomycetidae</taxon>
        <taxon>Boletales</taxon>
        <taxon>Sclerodermatineae</taxon>
        <taxon>Pisolithaceae</taxon>
        <taxon>Pisolithus</taxon>
    </lineage>
</organism>
<feature type="region of interest" description="Disordered" evidence="2">
    <location>
        <begin position="32"/>
        <end position="100"/>
    </location>
</feature>
<dbReference type="HOGENOM" id="CLU_052545_0_0_1"/>
<evidence type="ECO:0000313" key="4">
    <source>
        <dbReference type="Proteomes" id="UP000054217"/>
    </source>
</evidence>
<dbReference type="STRING" id="870435.A0A0C3JX41"/>
<dbReference type="InParanoid" id="A0A0C3JX41"/>
<feature type="compositionally biased region" description="Polar residues" evidence="2">
    <location>
        <begin position="80"/>
        <end position="100"/>
    </location>
</feature>
<reference evidence="3 4" key="1">
    <citation type="submission" date="2014-04" db="EMBL/GenBank/DDBJ databases">
        <authorList>
            <consortium name="DOE Joint Genome Institute"/>
            <person name="Kuo A."/>
            <person name="Kohler A."/>
            <person name="Costa M.D."/>
            <person name="Nagy L.G."/>
            <person name="Floudas D."/>
            <person name="Copeland A."/>
            <person name="Barry K.W."/>
            <person name="Cichocki N."/>
            <person name="Veneault-Fourrey C."/>
            <person name="LaButti K."/>
            <person name="Lindquist E.A."/>
            <person name="Lipzen A."/>
            <person name="Lundell T."/>
            <person name="Morin E."/>
            <person name="Murat C."/>
            <person name="Sun H."/>
            <person name="Tunlid A."/>
            <person name="Henrissat B."/>
            <person name="Grigoriev I.V."/>
            <person name="Hibbett D.S."/>
            <person name="Martin F."/>
            <person name="Nordberg H.P."/>
            <person name="Cantor M.N."/>
            <person name="Hua S.X."/>
        </authorList>
    </citation>
    <scope>NUCLEOTIDE SEQUENCE [LARGE SCALE GENOMIC DNA]</scope>
    <source>
        <strain evidence="3 4">Marx 270</strain>
    </source>
</reference>
<gene>
    <name evidence="3" type="ORF">M404DRAFT_993248</name>
</gene>
<dbReference type="AlphaFoldDB" id="A0A0C3JX41"/>
<dbReference type="Proteomes" id="UP000054217">
    <property type="component" value="Unassembled WGS sequence"/>
</dbReference>
<keyword evidence="4" id="KW-1185">Reference proteome</keyword>
<evidence type="ECO:0000256" key="2">
    <source>
        <dbReference type="SAM" id="MobiDB-lite"/>
    </source>
</evidence>
<keyword evidence="1" id="KW-0175">Coiled coil</keyword>
<feature type="coiled-coil region" evidence="1">
    <location>
        <begin position="248"/>
        <end position="282"/>
    </location>
</feature>
<name>A0A0C3JX41_PISTI</name>
<evidence type="ECO:0000313" key="3">
    <source>
        <dbReference type="EMBL" id="KIO13703.1"/>
    </source>
</evidence>
<protein>
    <submittedName>
        <fullName evidence="3">Uncharacterized protein</fullName>
    </submittedName>
</protein>
<feature type="region of interest" description="Disordered" evidence="2">
    <location>
        <begin position="132"/>
        <end position="159"/>
    </location>
</feature>
<reference evidence="4" key="2">
    <citation type="submission" date="2015-01" db="EMBL/GenBank/DDBJ databases">
        <title>Evolutionary Origins and Diversification of the Mycorrhizal Mutualists.</title>
        <authorList>
            <consortium name="DOE Joint Genome Institute"/>
            <consortium name="Mycorrhizal Genomics Consortium"/>
            <person name="Kohler A."/>
            <person name="Kuo A."/>
            <person name="Nagy L.G."/>
            <person name="Floudas D."/>
            <person name="Copeland A."/>
            <person name="Barry K.W."/>
            <person name="Cichocki N."/>
            <person name="Veneault-Fourrey C."/>
            <person name="LaButti K."/>
            <person name="Lindquist E.A."/>
            <person name="Lipzen A."/>
            <person name="Lundell T."/>
            <person name="Morin E."/>
            <person name="Murat C."/>
            <person name="Riley R."/>
            <person name="Ohm R."/>
            <person name="Sun H."/>
            <person name="Tunlid A."/>
            <person name="Henrissat B."/>
            <person name="Grigoriev I.V."/>
            <person name="Hibbett D.S."/>
            <person name="Martin F."/>
        </authorList>
    </citation>
    <scope>NUCLEOTIDE SEQUENCE [LARGE SCALE GENOMIC DNA]</scope>
    <source>
        <strain evidence="4">Marx 270</strain>
    </source>
</reference>
<dbReference type="EMBL" id="KN831946">
    <property type="protein sequence ID" value="KIO13703.1"/>
    <property type="molecule type" value="Genomic_DNA"/>
</dbReference>
<sequence length="304" mass="33627">MDVSYYVGQLTLPPLFLFNGVRRHIIASTAHDGNKATQQPVRTPTTILPGSSVAPAVSSGNYSPPKAMGPPIPRKRRLSTPDSPTNSTRQRLDNNPTTTSVSIGRYALEDQSNSPARSHSESISAMVLSTIQSESTTTTTRHPRPHNHSAPFHSSSPQQTAAADIVPTVAVAAGERRCCAEGEESSCDVHYSNSGQSASERVRLLWQDVMEIRRQQMTLRDKEEVLLDEMEKLGEKPRSTTSWLRTTSSTTERQLAEMEAELQEERDKRVRAEKALEEVERECRSPSVVPALFRAFMTISELSP</sequence>
<dbReference type="OrthoDB" id="3070390at2759"/>
<feature type="compositionally biased region" description="Polar residues" evidence="2">
    <location>
        <begin position="35"/>
        <end position="49"/>
    </location>
</feature>
<evidence type="ECO:0000256" key="1">
    <source>
        <dbReference type="SAM" id="Coils"/>
    </source>
</evidence>
<accession>A0A0C3JX41</accession>
<proteinExistence type="predicted"/>